<protein>
    <submittedName>
        <fullName evidence="5">LacI family DNA-binding transcriptional regulator</fullName>
    </submittedName>
</protein>
<dbReference type="SMART" id="SM00354">
    <property type="entry name" value="HTH_LACI"/>
    <property type="match status" value="1"/>
</dbReference>
<gene>
    <name evidence="5" type="ORF">FKG95_24105</name>
</gene>
<keyword evidence="3" id="KW-0804">Transcription</keyword>
<proteinExistence type="predicted"/>
<dbReference type="Gene3D" id="1.10.260.40">
    <property type="entry name" value="lambda repressor-like DNA-binding domains"/>
    <property type="match status" value="1"/>
</dbReference>
<dbReference type="InterPro" id="IPR000843">
    <property type="entry name" value="HTH_LacI"/>
</dbReference>
<dbReference type="AlphaFoldDB" id="A0A545TBA4"/>
<dbReference type="PROSITE" id="PS50932">
    <property type="entry name" value="HTH_LACI_2"/>
    <property type="match status" value="1"/>
</dbReference>
<dbReference type="CDD" id="cd01392">
    <property type="entry name" value="HTH_LacI"/>
    <property type="match status" value="1"/>
</dbReference>
<dbReference type="PANTHER" id="PTHR30146">
    <property type="entry name" value="LACI-RELATED TRANSCRIPTIONAL REPRESSOR"/>
    <property type="match status" value="1"/>
</dbReference>
<evidence type="ECO:0000256" key="3">
    <source>
        <dbReference type="ARBA" id="ARBA00023163"/>
    </source>
</evidence>
<dbReference type="PANTHER" id="PTHR30146:SF33">
    <property type="entry name" value="TRANSCRIPTIONAL REGULATOR"/>
    <property type="match status" value="1"/>
</dbReference>
<dbReference type="Gene3D" id="3.40.50.2300">
    <property type="match status" value="2"/>
</dbReference>
<keyword evidence="2 5" id="KW-0238">DNA-binding</keyword>
<name>A0A545TBA4_9PROT</name>
<dbReference type="InterPro" id="IPR028082">
    <property type="entry name" value="Peripla_BP_I"/>
</dbReference>
<dbReference type="Pfam" id="PF13377">
    <property type="entry name" value="Peripla_BP_3"/>
    <property type="match status" value="1"/>
</dbReference>
<dbReference type="Pfam" id="PF00356">
    <property type="entry name" value="LacI"/>
    <property type="match status" value="1"/>
</dbReference>
<dbReference type="InterPro" id="IPR046335">
    <property type="entry name" value="LacI/GalR-like_sensor"/>
</dbReference>
<dbReference type="SUPFAM" id="SSF47413">
    <property type="entry name" value="lambda repressor-like DNA-binding domains"/>
    <property type="match status" value="1"/>
</dbReference>
<dbReference type="EMBL" id="VHSH01000010">
    <property type="protein sequence ID" value="TQV74481.1"/>
    <property type="molecule type" value="Genomic_DNA"/>
</dbReference>
<evidence type="ECO:0000256" key="1">
    <source>
        <dbReference type="ARBA" id="ARBA00023015"/>
    </source>
</evidence>
<keyword evidence="6" id="KW-1185">Reference proteome</keyword>
<dbReference type="InterPro" id="IPR010982">
    <property type="entry name" value="Lambda_DNA-bd_dom_sf"/>
</dbReference>
<organism evidence="5 6">
    <name type="scientific">Denitrobaculum tricleocarpae</name>
    <dbReference type="NCBI Taxonomy" id="2591009"/>
    <lineage>
        <taxon>Bacteria</taxon>
        <taxon>Pseudomonadati</taxon>
        <taxon>Pseudomonadota</taxon>
        <taxon>Alphaproteobacteria</taxon>
        <taxon>Rhodospirillales</taxon>
        <taxon>Rhodospirillaceae</taxon>
        <taxon>Denitrobaculum</taxon>
    </lineage>
</organism>
<dbReference type="OrthoDB" id="7170131at2"/>
<dbReference type="Proteomes" id="UP000315252">
    <property type="component" value="Unassembled WGS sequence"/>
</dbReference>
<comment type="caution">
    <text evidence="5">The sequence shown here is derived from an EMBL/GenBank/DDBJ whole genome shotgun (WGS) entry which is preliminary data.</text>
</comment>
<reference evidence="5 6" key="1">
    <citation type="submission" date="2019-06" db="EMBL/GenBank/DDBJ databases">
        <title>Whole genome sequence for Rhodospirillaceae sp. R148.</title>
        <authorList>
            <person name="Wang G."/>
        </authorList>
    </citation>
    <scope>NUCLEOTIDE SEQUENCE [LARGE SCALE GENOMIC DNA]</scope>
    <source>
        <strain evidence="5 6">R148</strain>
    </source>
</reference>
<dbReference type="GO" id="GO:0003700">
    <property type="term" value="F:DNA-binding transcription factor activity"/>
    <property type="evidence" value="ECO:0007669"/>
    <property type="project" value="TreeGrafter"/>
</dbReference>
<evidence type="ECO:0000313" key="6">
    <source>
        <dbReference type="Proteomes" id="UP000315252"/>
    </source>
</evidence>
<evidence type="ECO:0000259" key="4">
    <source>
        <dbReference type="PROSITE" id="PS50932"/>
    </source>
</evidence>
<evidence type="ECO:0000256" key="2">
    <source>
        <dbReference type="ARBA" id="ARBA00023125"/>
    </source>
</evidence>
<evidence type="ECO:0000313" key="5">
    <source>
        <dbReference type="EMBL" id="TQV74481.1"/>
    </source>
</evidence>
<keyword evidence="1" id="KW-0805">Transcription regulation</keyword>
<dbReference type="GO" id="GO:0000976">
    <property type="term" value="F:transcription cis-regulatory region binding"/>
    <property type="evidence" value="ECO:0007669"/>
    <property type="project" value="TreeGrafter"/>
</dbReference>
<sequence>MADVARLSGFSAMTVSRALKDGASVSAKTRERILEVIEEIGYVPDLSAGGLSSKRSGFVTALVPTINNSNFSDTACGLTDALSKRGLQLLLGYTDYSAAREEELVAAMLRRRPEGMILTGGFHTPRARHLLESAAIPIIETWDLPDNPIDQVVGFSNAEATGAMVRDLTARGYRNIGFIGGSSKRDTRGADRRAGYEAAMVELGLGEGHVITFGTPPISMEQGGQAIVQMIGQWPEVDAVICVSDLSAFGAIMECHRRGWAVPGRIAVAGFGDFEVSRCCWPSITTVTVNSYDIGKQAGELLLSTLDKIRSGAEIQAATQKIDFKVVAREST</sequence>
<feature type="domain" description="HTH lacI-type" evidence="4">
    <location>
        <begin position="1"/>
        <end position="53"/>
    </location>
</feature>
<accession>A0A545TBA4</accession>
<dbReference type="CDD" id="cd01575">
    <property type="entry name" value="PBP1_GntR"/>
    <property type="match status" value="1"/>
</dbReference>
<dbReference type="SUPFAM" id="SSF53822">
    <property type="entry name" value="Periplasmic binding protein-like I"/>
    <property type="match status" value="1"/>
</dbReference>